<feature type="chain" id="PRO_5020853556" description="Lipoprotein" evidence="1">
    <location>
        <begin position="23"/>
        <end position="123"/>
    </location>
</feature>
<dbReference type="EMBL" id="SNXY01000008">
    <property type="protein sequence ID" value="TDP84001.1"/>
    <property type="molecule type" value="Genomic_DNA"/>
</dbReference>
<evidence type="ECO:0008006" key="4">
    <source>
        <dbReference type="Google" id="ProtNLM"/>
    </source>
</evidence>
<name>A0A4R6RCR8_9HYPH</name>
<evidence type="ECO:0000313" key="3">
    <source>
        <dbReference type="Proteomes" id="UP000294547"/>
    </source>
</evidence>
<reference evidence="2 3" key="1">
    <citation type="submission" date="2019-03" db="EMBL/GenBank/DDBJ databases">
        <title>Genomic Encyclopedia of Type Strains, Phase IV (KMG-IV): sequencing the most valuable type-strain genomes for metagenomic binning, comparative biology and taxonomic classification.</title>
        <authorList>
            <person name="Goeker M."/>
        </authorList>
    </citation>
    <scope>NUCLEOTIDE SEQUENCE [LARGE SCALE GENOMIC DNA]</scope>
    <source>
        <strain evidence="2 3">DSM 102969</strain>
    </source>
</reference>
<accession>A0A4R6RCR8</accession>
<gene>
    <name evidence="2" type="ORF">EDD54_2604</name>
</gene>
<evidence type="ECO:0000256" key="1">
    <source>
        <dbReference type="SAM" id="SignalP"/>
    </source>
</evidence>
<dbReference type="Proteomes" id="UP000294547">
    <property type="component" value="Unassembled WGS sequence"/>
</dbReference>
<protein>
    <recommendedName>
        <fullName evidence="4">Lipoprotein</fullName>
    </recommendedName>
</protein>
<keyword evidence="1" id="KW-0732">Signal</keyword>
<dbReference type="AlphaFoldDB" id="A0A4R6RCR8"/>
<proteinExistence type="predicted"/>
<comment type="caution">
    <text evidence="2">The sequence shown here is derived from an EMBL/GenBank/DDBJ whole genome shotgun (WGS) entry which is preliminary data.</text>
</comment>
<dbReference type="PROSITE" id="PS51257">
    <property type="entry name" value="PROKAR_LIPOPROTEIN"/>
    <property type="match status" value="1"/>
</dbReference>
<keyword evidence="3" id="KW-1185">Reference proteome</keyword>
<sequence length="123" mass="13677">MVNARIFATGIALLTILLSACAREKVSSSEPKTADVDFVTLARESPTARKLLMEDCIRYTKDEGFDQDESFIELVGVPRERTAVVACGRFVGAIASGRLTMDDIQAARRKEFRMDTFDVIRGR</sequence>
<dbReference type="RefSeq" id="WP_126539788.1">
    <property type="nucleotide sequence ID" value="NZ_BSPM01000002.1"/>
</dbReference>
<dbReference type="OrthoDB" id="7908985at2"/>
<organism evidence="2 3">
    <name type="scientific">Oharaeibacter diazotrophicus</name>
    <dbReference type="NCBI Taxonomy" id="1920512"/>
    <lineage>
        <taxon>Bacteria</taxon>
        <taxon>Pseudomonadati</taxon>
        <taxon>Pseudomonadota</taxon>
        <taxon>Alphaproteobacteria</taxon>
        <taxon>Hyphomicrobiales</taxon>
        <taxon>Pleomorphomonadaceae</taxon>
        <taxon>Oharaeibacter</taxon>
    </lineage>
</organism>
<feature type="signal peptide" evidence="1">
    <location>
        <begin position="1"/>
        <end position="22"/>
    </location>
</feature>
<evidence type="ECO:0000313" key="2">
    <source>
        <dbReference type="EMBL" id="TDP84001.1"/>
    </source>
</evidence>